<dbReference type="EMBL" id="RSCD01000017">
    <property type="protein sequence ID" value="RSH87318.1"/>
    <property type="molecule type" value="Genomic_DNA"/>
</dbReference>
<dbReference type="GO" id="GO:0016558">
    <property type="term" value="P:protein import into peroxisome matrix"/>
    <property type="evidence" value="ECO:0007669"/>
    <property type="project" value="TreeGrafter"/>
</dbReference>
<dbReference type="PANTHER" id="PTHR45006:SF1">
    <property type="entry name" value="DNAJ-LIKE PROTEIN 1"/>
    <property type="match status" value="1"/>
</dbReference>
<feature type="region of interest" description="Disordered" evidence="1">
    <location>
        <begin position="129"/>
        <end position="254"/>
    </location>
</feature>
<dbReference type="Gene3D" id="1.10.287.110">
    <property type="entry name" value="DnaJ domain"/>
    <property type="match status" value="1"/>
</dbReference>
<dbReference type="SUPFAM" id="SSF46565">
    <property type="entry name" value="Chaperone J-domain"/>
    <property type="match status" value="1"/>
</dbReference>
<dbReference type="STRING" id="1890683.A0A427Y897"/>
<gene>
    <name evidence="3" type="ORF">EHS25_003227</name>
</gene>
<protein>
    <recommendedName>
        <fullName evidence="2">J domain-containing protein</fullName>
    </recommendedName>
</protein>
<feature type="compositionally biased region" description="Polar residues" evidence="1">
    <location>
        <begin position="142"/>
        <end position="156"/>
    </location>
</feature>
<dbReference type="SMART" id="SM00271">
    <property type="entry name" value="DnaJ"/>
    <property type="match status" value="1"/>
</dbReference>
<organism evidence="3 4">
    <name type="scientific">Saitozyma podzolica</name>
    <dbReference type="NCBI Taxonomy" id="1890683"/>
    <lineage>
        <taxon>Eukaryota</taxon>
        <taxon>Fungi</taxon>
        <taxon>Dikarya</taxon>
        <taxon>Basidiomycota</taxon>
        <taxon>Agaricomycotina</taxon>
        <taxon>Tremellomycetes</taxon>
        <taxon>Tremellales</taxon>
        <taxon>Trimorphomycetaceae</taxon>
        <taxon>Saitozyma</taxon>
    </lineage>
</organism>
<feature type="compositionally biased region" description="Basic and acidic residues" evidence="1">
    <location>
        <begin position="222"/>
        <end position="234"/>
    </location>
</feature>
<dbReference type="Pfam" id="PF00226">
    <property type="entry name" value="DnaJ"/>
    <property type="match status" value="1"/>
</dbReference>
<proteinExistence type="predicted"/>
<feature type="region of interest" description="Disordered" evidence="1">
    <location>
        <begin position="463"/>
        <end position="525"/>
    </location>
</feature>
<dbReference type="InterPro" id="IPR018253">
    <property type="entry name" value="DnaJ_domain_CS"/>
</dbReference>
<dbReference type="GO" id="GO:0005829">
    <property type="term" value="C:cytosol"/>
    <property type="evidence" value="ECO:0007669"/>
    <property type="project" value="TreeGrafter"/>
</dbReference>
<dbReference type="OrthoDB" id="552049at2759"/>
<dbReference type="InterPro" id="IPR001623">
    <property type="entry name" value="DnaJ_domain"/>
</dbReference>
<evidence type="ECO:0000313" key="3">
    <source>
        <dbReference type="EMBL" id="RSH87318.1"/>
    </source>
</evidence>
<dbReference type="AlphaFoldDB" id="A0A427Y897"/>
<dbReference type="PRINTS" id="PR00625">
    <property type="entry name" value="JDOMAIN"/>
</dbReference>
<dbReference type="PROSITE" id="PS50076">
    <property type="entry name" value="DNAJ_2"/>
    <property type="match status" value="1"/>
</dbReference>
<evidence type="ECO:0000259" key="2">
    <source>
        <dbReference type="PROSITE" id="PS50076"/>
    </source>
</evidence>
<reference evidence="3 4" key="1">
    <citation type="submission" date="2018-11" db="EMBL/GenBank/DDBJ databases">
        <title>Genome sequence of Saitozyma podzolica DSM 27192.</title>
        <authorList>
            <person name="Aliyu H."/>
            <person name="Gorte O."/>
            <person name="Ochsenreither K."/>
        </authorList>
    </citation>
    <scope>NUCLEOTIDE SEQUENCE [LARGE SCALE GENOMIC DNA]</scope>
    <source>
        <strain evidence="3 4">DSM 27192</strain>
    </source>
</reference>
<evidence type="ECO:0000256" key="1">
    <source>
        <dbReference type="SAM" id="MobiDB-lite"/>
    </source>
</evidence>
<dbReference type="PANTHER" id="PTHR45006">
    <property type="entry name" value="DNAJ-LIKE PROTEIN 1"/>
    <property type="match status" value="1"/>
</dbReference>
<feature type="compositionally biased region" description="Low complexity" evidence="1">
    <location>
        <begin position="505"/>
        <end position="514"/>
    </location>
</feature>
<dbReference type="InterPro" id="IPR036869">
    <property type="entry name" value="J_dom_sf"/>
</dbReference>
<sequence>MSKKVKDTTLYDVLGVTPEATDIELKKAYRKKAIQYHPDKNPSPEAETMFKEVGEAYNILSNADSRAFYDKVGKDGMNKAEGGEVDPQEIFSKMFGGEAFFDYIGEISLVKDFTSTMDVVMTPEERAAMEAAEGEGVDPSATGETVSGEASATNVPAGTGPGISSEAGLDGTPTASSAAAPAPSHLDGTPAHQPEASNTTLAHHSSFSTPPPGSASASTDQLSKKPGEAQLGKDKKGKHKLSPEQKAQLDALEKKRDEEKLKRIEDLEKKLVQRIRPFVDAKNPGELNDPETKAFEARIRTEAEDLKLESFGIELLHTIASVYITKAGNFVKSKKFFGGGFFGRLKEKGGMVKEGWGLLGSAIGVQTAMEEMERMEAKGDATPEEIEALAQELSSKMLLTTWKATRWEVINVVGAVVDGVLYEQGLSKDAGLRRAKAILTIGGIFKAVQADESDEERRELERLVMNAGNKKKKAEKEKEAKEKERKGWGWGASPAKHPHAETKSESASASTAATQPTQEKSAGAV</sequence>
<dbReference type="Pfam" id="PF14308">
    <property type="entry name" value="DnaJ-X"/>
    <property type="match status" value="1"/>
</dbReference>
<feature type="domain" description="J" evidence="2">
    <location>
        <begin position="9"/>
        <end position="73"/>
    </location>
</feature>
<feature type="compositionally biased region" description="Low complexity" evidence="1">
    <location>
        <begin position="172"/>
        <end position="184"/>
    </location>
</feature>
<keyword evidence="4" id="KW-1185">Reference proteome</keyword>
<dbReference type="PROSITE" id="PS00636">
    <property type="entry name" value="DNAJ_1"/>
    <property type="match status" value="1"/>
</dbReference>
<accession>A0A427Y897</accession>
<dbReference type="CDD" id="cd06257">
    <property type="entry name" value="DnaJ"/>
    <property type="match status" value="1"/>
</dbReference>
<dbReference type="InterPro" id="IPR052814">
    <property type="entry name" value="Peroxisomal_DnaJ"/>
</dbReference>
<evidence type="ECO:0000313" key="4">
    <source>
        <dbReference type="Proteomes" id="UP000279259"/>
    </source>
</evidence>
<dbReference type="Proteomes" id="UP000279259">
    <property type="component" value="Unassembled WGS sequence"/>
</dbReference>
<name>A0A427Y897_9TREE</name>
<comment type="caution">
    <text evidence="3">The sequence shown here is derived from an EMBL/GenBank/DDBJ whole genome shotgun (WGS) entry which is preliminary data.</text>
</comment>
<dbReference type="InterPro" id="IPR026894">
    <property type="entry name" value="DnaJ_X"/>
</dbReference>
<feature type="compositionally biased region" description="Polar residues" evidence="1">
    <location>
        <begin position="515"/>
        <end position="525"/>
    </location>
</feature>
<feature type="compositionally biased region" description="Basic and acidic residues" evidence="1">
    <location>
        <begin position="474"/>
        <end position="487"/>
    </location>
</feature>